<keyword evidence="4" id="KW-1185">Reference proteome</keyword>
<reference evidence="3 4" key="1">
    <citation type="submission" date="2024-01" db="EMBL/GenBank/DDBJ databases">
        <title>A draft genome for the cacao thread blight pathogen Marasmiellus scandens.</title>
        <authorList>
            <person name="Baruah I.K."/>
            <person name="Leung J."/>
            <person name="Bukari Y."/>
            <person name="Amoako-Attah I."/>
            <person name="Meinhardt L.W."/>
            <person name="Bailey B.A."/>
            <person name="Cohen S.P."/>
        </authorList>
    </citation>
    <scope>NUCLEOTIDE SEQUENCE [LARGE SCALE GENOMIC DNA]</scope>
    <source>
        <strain evidence="3 4">GH-19</strain>
    </source>
</reference>
<evidence type="ECO:0000259" key="2">
    <source>
        <dbReference type="Pfam" id="PF09103"/>
    </source>
</evidence>
<dbReference type="InterPro" id="IPR015187">
    <property type="entry name" value="BRCA2_OB_1"/>
</dbReference>
<name>A0ABR1JUT5_9AGAR</name>
<proteinExistence type="predicted"/>
<dbReference type="CDD" id="cd04493">
    <property type="entry name" value="BRCA2DBD_OB1"/>
    <property type="match status" value="1"/>
</dbReference>
<feature type="domain" description="BRCA2 OB1" evidence="2">
    <location>
        <begin position="518"/>
        <end position="638"/>
    </location>
</feature>
<feature type="compositionally biased region" description="Polar residues" evidence="1">
    <location>
        <begin position="201"/>
        <end position="215"/>
    </location>
</feature>
<comment type="caution">
    <text evidence="3">The sequence shown here is derived from an EMBL/GenBank/DDBJ whole genome shotgun (WGS) entry which is preliminary data.</text>
</comment>
<dbReference type="PANTHER" id="PTHR11289:SF0">
    <property type="entry name" value="BREAST CANCER TYPE 2 SUSCEPTIBILITY PROTEIN"/>
    <property type="match status" value="1"/>
</dbReference>
<evidence type="ECO:0000313" key="3">
    <source>
        <dbReference type="EMBL" id="KAK7465449.1"/>
    </source>
</evidence>
<evidence type="ECO:0000313" key="4">
    <source>
        <dbReference type="Proteomes" id="UP001498398"/>
    </source>
</evidence>
<dbReference type="SUPFAM" id="SSF50249">
    <property type="entry name" value="Nucleic acid-binding proteins"/>
    <property type="match status" value="2"/>
</dbReference>
<protein>
    <recommendedName>
        <fullName evidence="2">BRCA2 OB1 domain-containing protein</fullName>
    </recommendedName>
</protein>
<dbReference type="PANTHER" id="PTHR11289">
    <property type="entry name" value="BREAST CANCER TYPE 2 SUSCEPTIBILITY PROTEIN BRCA2"/>
    <property type="match status" value="1"/>
</dbReference>
<feature type="compositionally biased region" description="Polar residues" evidence="1">
    <location>
        <begin position="59"/>
        <end position="69"/>
    </location>
</feature>
<dbReference type="InterPro" id="IPR015525">
    <property type="entry name" value="BRCA2"/>
</dbReference>
<dbReference type="Gene3D" id="2.40.50.140">
    <property type="entry name" value="Nucleic acid-binding proteins"/>
    <property type="match status" value="3"/>
</dbReference>
<dbReference type="Pfam" id="PF09103">
    <property type="entry name" value="BRCA-2_OB1"/>
    <property type="match status" value="1"/>
</dbReference>
<feature type="compositionally biased region" description="Polar residues" evidence="1">
    <location>
        <begin position="236"/>
        <end position="247"/>
    </location>
</feature>
<dbReference type="InterPro" id="IPR036315">
    <property type="entry name" value="BRCA2_hlx_sf"/>
</dbReference>
<dbReference type="EMBL" id="JBANRG010000006">
    <property type="protein sequence ID" value="KAK7465449.1"/>
    <property type="molecule type" value="Genomic_DNA"/>
</dbReference>
<organism evidence="3 4">
    <name type="scientific">Marasmiellus scandens</name>
    <dbReference type="NCBI Taxonomy" id="2682957"/>
    <lineage>
        <taxon>Eukaryota</taxon>
        <taxon>Fungi</taxon>
        <taxon>Dikarya</taxon>
        <taxon>Basidiomycota</taxon>
        <taxon>Agaricomycotina</taxon>
        <taxon>Agaricomycetes</taxon>
        <taxon>Agaricomycetidae</taxon>
        <taxon>Agaricales</taxon>
        <taxon>Marasmiineae</taxon>
        <taxon>Omphalotaceae</taxon>
        <taxon>Marasmiellus</taxon>
    </lineage>
</organism>
<dbReference type="SUPFAM" id="SSF81872">
    <property type="entry name" value="BRCA2 helical domain"/>
    <property type="match status" value="1"/>
</dbReference>
<sequence>MSRHSITPPCSPSRKRQRIEFSSPIIPEEELTEAQLGELDEIEQRLSQSMSQQGSSHSAKNFTQSSDSDNPFAGPSRSPPAPQFVGFKTASTISHSHQQSSQDWNRSSPEPPQEKEYDSWFNPAPAMDFGGFQTAAFASASSLSAKKDEPSFGFGFKTGGGKGILAPSSAALAKAKEKMKEWQEDGEDDAEPSALLPTPATFRTASSLSSETSQRPPLRPVENSVIDTPCPPSGFSRASATFSSPAFQSPLIDPAKRNRPKPFKTPLLTTPNAKASSPIPFKPPSQIQNQTPSSFVSARSQHPLSAAPVSAAFETPVRPRAIASIPTSASTTPARKSTPARFVTPFKPGMKPGQPGRKALETPSASTPATKKKVVSVFNLMPPPSRETLASSGLVPQAYSASDLSDMGISIDDLTQLTPKNAIFYSFYHYTPSSGLSLAQEEHLGPKDALNHLLTAQATLATKPWVDNHWSLILWKLAGMVLLDPERERTPRPRWSWDEAYKQLLYRYERELNGGVRPPLRRIVNQDTPASCPMVLCVSDITWSERRQMPDGTYIDPHPELEVTDGWYRLRAEIDMPLARAVRRGLIKVGRKLAIVGARLDSERKDPMEILEAYNSVKLVLSGNSSHLAPWHAKLGFTKSFGVVTMHSLTPDGGLVPLMDLAVLKVYPIAYLEIKVDEEGNRTQEGPRTEVDEAGCADKWKQTREIEESKLRLEHEKKVTRYLGYAERLEHRCNGRISTEDPPDNIESLYDELEEPDDAGQTISRTNANTAGWLGRYIREKLEKDGERVRDEIEKELDSICPPRNIRSFRVILVQDARTDRRPANRTAQLTIWDVLSVQLTENRSPGHFEIGDRVVVTNLMPSQKSAWMKNEPGSEIFLVSSKNSRWQKVSASA</sequence>
<accession>A0ABR1JUT5</accession>
<gene>
    <name evidence="3" type="ORF">VKT23_005427</name>
</gene>
<dbReference type="InterPro" id="IPR012340">
    <property type="entry name" value="NA-bd_OB-fold"/>
</dbReference>
<feature type="region of interest" description="Disordered" evidence="1">
    <location>
        <begin position="140"/>
        <end position="291"/>
    </location>
</feature>
<feature type="compositionally biased region" description="Polar residues" evidence="1">
    <location>
        <begin position="326"/>
        <end position="335"/>
    </location>
</feature>
<feature type="compositionally biased region" description="Low complexity" evidence="1">
    <location>
        <begin position="45"/>
        <end position="58"/>
    </location>
</feature>
<dbReference type="Proteomes" id="UP001498398">
    <property type="component" value="Unassembled WGS sequence"/>
</dbReference>
<feature type="compositionally biased region" description="Basic and acidic residues" evidence="1">
    <location>
        <begin position="174"/>
        <end position="183"/>
    </location>
</feature>
<evidence type="ECO:0000256" key="1">
    <source>
        <dbReference type="SAM" id="MobiDB-lite"/>
    </source>
</evidence>
<feature type="region of interest" description="Disordered" evidence="1">
    <location>
        <begin position="1"/>
        <end position="125"/>
    </location>
</feature>
<feature type="region of interest" description="Disordered" evidence="1">
    <location>
        <begin position="326"/>
        <end position="368"/>
    </location>
</feature>